<sequence>MKNLKLAWKLAIGFGALIGLTLVVAWVGLSGIWGIEERVGKADDMNRLVKLIMDARLQEKNFIIRRDDESRKKHAEIIVSMHKQIADSRVKFSDPVNLKQMDDVSAAVGKYDSSFLLYVKGSNERFAMMDKMRANAQAVLSEAEDIRANLKQQLVQLRAAGAASALVDLKLRNADDANRIIKWFLDARKNEKELIISSDAKYAAAVDDDMAKVLELTADLRTRLESKENLASIDALKASVKTYHDGFRLYHGMMQEQDKANTNMIASAREARAICEEARNNQKDKMDAQIQSAVSIMSAMSAFAIVVAVLLAVFITRGITVPLAKGIAFAQLLSGGDLRATVDVNQRDEVGMLADALRTMVGRLREVVGEVQSAAENVSSGSEELAASSTSMSQGATEQAAAVEEISSSMEEMASNIRQNAENAAQTEQMSLKAARDAEEGGRAVSRTVEAMNKIAEKISIIEEIARQTNLLALNAAIEAARAGEHGKGFAVVASEVRKLAERSGEAAAEISELSSSSVQVAQAAGEMLNKIVPDIQKTANLVQEIAAASNEQNSGAEQINKAIQQLDTVVQQNASASEEMASTSEELASQAEQLMQNIAFFKIDHHSGSSVHAQAPRQVKAGYAQPARNKAGGGAGKPRKLAASGKSSGGASGASSGAGIALDMKEASDDDFERF</sequence>
<feature type="domain" description="HBM" evidence="10">
    <location>
        <begin position="37"/>
        <end position="290"/>
    </location>
</feature>
<dbReference type="GO" id="GO:0004888">
    <property type="term" value="F:transmembrane signaling receptor activity"/>
    <property type="evidence" value="ECO:0007669"/>
    <property type="project" value="TreeGrafter"/>
</dbReference>
<dbReference type="InterPro" id="IPR051310">
    <property type="entry name" value="MCP_chemotaxis"/>
</dbReference>
<dbReference type="Gene3D" id="1.10.287.950">
    <property type="entry name" value="Methyl-accepting chemotaxis protein"/>
    <property type="match status" value="1"/>
</dbReference>
<evidence type="ECO:0000256" key="7">
    <source>
        <dbReference type="SAM" id="Phobius"/>
    </source>
</evidence>
<dbReference type="GO" id="GO:0006935">
    <property type="term" value="P:chemotaxis"/>
    <property type="evidence" value="ECO:0007669"/>
    <property type="project" value="UniProtKB-KW"/>
</dbReference>
<dbReference type="AlphaFoldDB" id="A0A7J0BLC4"/>
<dbReference type="PANTHER" id="PTHR43531:SF11">
    <property type="entry name" value="METHYL-ACCEPTING CHEMOTAXIS PROTEIN 3"/>
    <property type="match status" value="1"/>
</dbReference>
<feature type="compositionally biased region" description="Basic and acidic residues" evidence="6">
    <location>
        <begin position="664"/>
        <end position="676"/>
    </location>
</feature>
<organism evidence="11 12">
    <name type="scientific">Desulfovibrio subterraneus</name>
    <dbReference type="NCBI Taxonomy" id="2718620"/>
    <lineage>
        <taxon>Bacteria</taxon>
        <taxon>Pseudomonadati</taxon>
        <taxon>Thermodesulfobacteriota</taxon>
        <taxon>Desulfovibrionia</taxon>
        <taxon>Desulfovibrionales</taxon>
        <taxon>Desulfovibrionaceae</taxon>
        <taxon>Desulfovibrio</taxon>
    </lineage>
</organism>
<dbReference type="SMART" id="SM00304">
    <property type="entry name" value="HAMP"/>
    <property type="match status" value="1"/>
</dbReference>
<keyword evidence="4" id="KW-0807">Transducer</keyword>
<dbReference type="GO" id="GO:0005886">
    <property type="term" value="C:plasma membrane"/>
    <property type="evidence" value="ECO:0007669"/>
    <property type="project" value="TreeGrafter"/>
</dbReference>
<dbReference type="InterPro" id="IPR003660">
    <property type="entry name" value="HAMP_dom"/>
</dbReference>
<dbReference type="Proteomes" id="UP000503840">
    <property type="component" value="Unassembled WGS sequence"/>
</dbReference>
<feature type="region of interest" description="Disordered" evidence="6">
    <location>
        <begin position="373"/>
        <end position="394"/>
    </location>
</feature>
<evidence type="ECO:0000256" key="6">
    <source>
        <dbReference type="SAM" id="MobiDB-lite"/>
    </source>
</evidence>
<feature type="transmembrane region" description="Helical" evidence="7">
    <location>
        <begin position="293"/>
        <end position="315"/>
    </location>
</feature>
<dbReference type="PROSITE" id="PS50885">
    <property type="entry name" value="HAMP"/>
    <property type="match status" value="1"/>
</dbReference>
<dbReference type="SMART" id="SM01358">
    <property type="entry name" value="HBM"/>
    <property type="match status" value="1"/>
</dbReference>
<dbReference type="PROSITE" id="PS50111">
    <property type="entry name" value="CHEMOTAXIS_TRANSDUC_2"/>
    <property type="match status" value="1"/>
</dbReference>
<dbReference type="Pfam" id="PF00672">
    <property type="entry name" value="HAMP"/>
    <property type="match status" value="1"/>
</dbReference>
<evidence type="ECO:0000256" key="5">
    <source>
        <dbReference type="SAM" id="Coils"/>
    </source>
</evidence>
<keyword evidence="7" id="KW-0812">Transmembrane</keyword>
<keyword evidence="7" id="KW-0472">Membrane</keyword>
<dbReference type="EMBL" id="BLVO01000013">
    <property type="protein sequence ID" value="GFM34507.1"/>
    <property type="molecule type" value="Genomic_DNA"/>
</dbReference>
<dbReference type="Pfam" id="PF00015">
    <property type="entry name" value="MCPsignal"/>
    <property type="match status" value="1"/>
</dbReference>
<dbReference type="PANTHER" id="PTHR43531">
    <property type="entry name" value="PROTEIN ICFG"/>
    <property type="match status" value="1"/>
</dbReference>
<dbReference type="CDD" id="cd11386">
    <property type="entry name" value="MCP_signal"/>
    <property type="match status" value="1"/>
</dbReference>
<keyword evidence="7" id="KW-1133">Transmembrane helix</keyword>
<dbReference type="GO" id="GO:0007165">
    <property type="term" value="P:signal transduction"/>
    <property type="evidence" value="ECO:0007669"/>
    <property type="project" value="UniProtKB-KW"/>
</dbReference>
<dbReference type="FunFam" id="1.10.287.950:FF:000001">
    <property type="entry name" value="Methyl-accepting chemotaxis sensory transducer"/>
    <property type="match status" value="1"/>
</dbReference>
<dbReference type="InterPro" id="IPR004089">
    <property type="entry name" value="MCPsignal_dom"/>
</dbReference>
<dbReference type="CDD" id="cd06225">
    <property type="entry name" value="HAMP"/>
    <property type="match status" value="1"/>
</dbReference>
<evidence type="ECO:0000256" key="2">
    <source>
        <dbReference type="ARBA" id="ARBA00022500"/>
    </source>
</evidence>
<evidence type="ECO:0000313" key="11">
    <source>
        <dbReference type="EMBL" id="GFM34507.1"/>
    </source>
</evidence>
<dbReference type="SMART" id="SM00283">
    <property type="entry name" value="MA"/>
    <property type="match status" value="1"/>
</dbReference>
<accession>A0A7J0BLC4</accession>
<name>A0A7J0BLC4_9BACT</name>
<dbReference type="PROSITE" id="PS51753">
    <property type="entry name" value="HBM"/>
    <property type="match status" value="1"/>
</dbReference>
<feature type="region of interest" description="Disordered" evidence="6">
    <location>
        <begin position="627"/>
        <end position="676"/>
    </location>
</feature>
<evidence type="ECO:0000259" key="8">
    <source>
        <dbReference type="PROSITE" id="PS50111"/>
    </source>
</evidence>
<evidence type="ECO:0000259" key="9">
    <source>
        <dbReference type="PROSITE" id="PS50885"/>
    </source>
</evidence>
<keyword evidence="12" id="KW-1185">Reference proteome</keyword>
<evidence type="ECO:0000313" key="12">
    <source>
        <dbReference type="Proteomes" id="UP000503840"/>
    </source>
</evidence>
<gene>
    <name evidence="11" type="primary">mcp34H-12_2</name>
    <name evidence="11" type="ORF">DSM101010T_28720</name>
</gene>
<feature type="domain" description="Methyl-accepting transducer" evidence="8">
    <location>
        <begin position="374"/>
        <end position="589"/>
    </location>
</feature>
<evidence type="ECO:0000256" key="3">
    <source>
        <dbReference type="ARBA" id="ARBA00029447"/>
    </source>
</evidence>
<comment type="subcellular location">
    <subcellularLocation>
        <location evidence="1">Membrane</location>
    </subcellularLocation>
</comment>
<dbReference type="RefSeq" id="WP_174406095.1">
    <property type="nucleotide sequence ID" value="NZ_BLVO01000013.1"/>
</dbReference>
<dbReference type="SUPFAM" id="SSF58104">
    <property type="entry name" value="Methyl-accepting chemotaxis protein (MCP) signaling domain"/>
    <property type="match status" value="1"/>
</dbReference>
<reference evidence="11 12" key="1">
    <citation type="submission" date="2020-05" db="EMBL/GenBank/DDBJ databases">
        <title>Draft genome sequence of Desulfovibrio sp. strain HN2T.</title>
        <authorList>
            <person name="Ueno A."/>
            <person name="Tamazawa S."/>
            <person name="Tamamura S."/>
            <person name="Murakami T."/>
            <person name="Kiyama T."/>
            <person name="Inomata H."/>
            <person name="Amano Y."/>
            <person name="Miyakawa K."/>
            <person name="Tamaki H."/>
            <person name="Naganuma T."/>
            <person name="Kaneko K."/>
        </authorList>
    </citation>
    <scope>NUCLEOTIDE SEQUENCE [LARGE SCALE GENOMIC DNA]</scope>
    <source>
        <strain evidence="11 12">HN2</strain>
    </source>
</reference>
<dbReference type="InterPro" id="IPR032255">
    <property type="entry name" value="HBM"/>
</dbReference>
<keyword evidence="5" id="KW-0175">Coiled coil</keyword>
<evidence type="ECO:0000259" key="10">
    <source>
        <dbReference type="PROSITE" id="PS51753"/>
    </source>
</evidence>
<proteinExistence type="inferred from homology"/>
<keyword evidence="2" id="KW-0145">Chemotaxis</keyword>
<evidence type="ECO:0000256" key="4">
    <source>
        <dbReference type="PROSITE-ProRule" id="PRU00284"/>
    </source>
</evidence>
<feature type="compositionally biased region" description="Polar residues" evidence="6">
    <location>
        <begin position="374"/>
        <end position="394"/>
    </location>
</feature>
<feature type="coiled-coil region" evidence="5">
    <location>
        <begin position="560"/>
        <end position="594"/>
    </location>
</feature>
<comment type="caution">
    <text evidence="11">The sequence shown here is derived from an EMBL/GenBank/DDBJ whole genome shotgun (WGS) entry which is preliminary data.</text>
</comment>
<evidence type="ECO:0000256" key="1">
    <source>
        <dbReference type="ARBA" id="ARBA00004370"/>
    </source>
</evidence>
<feature type="domain" description="HAMP" evidence="9">
    <location>
        <begin position="317"/>
        <end position="369"/>
    </location>
</feature>
<feature type="coiled-coil region" evidence="5">
    <location>
        <begin position="129"/>
        <end position="160"/>
    </location>
</feature>
<protein>
    <submittedName>
        <fullName evidence="11">Chemotaxis protein</fullName>
    </submittedName>
</protein>
<dbReference type="Pfam" id="PF16591">
    <property type="entry name" value="HBM"/>
    <property type="match status" value="1"/>
</dbReference>
<comment type="similarity">
    <text evidence="3">Belongs to the methyl-accepting chemotaxis (MCP) protein family.</text>
</comment>
<feature type="transmembrane region" description="Helical" evidence="7">
    <location>
        <begin position="6"/>
        <end position="29"/>
    </location>
</feature>